<dbReference type="PANTHER" id="PTHR43490:SF99">
    <property type="entry name" value="SHORT-CHAIN DEHYDROGENASE_REDUCTASE"/>
    <property type="match status" value="1"/>
</dbReference>
<proteinExistence type="inferred from homology"/>
<comment type="caution">
    <text evidence="5">The sequence shown here is derived from an EMBL/GenBank/DDBJ whole genome shotgun (WGS) entry which is preliminary data.</text>
</comment>
<protein>
    <submittedName>
        <fullName evidence="5">SDR family oxidoreductase</fullName>
    </submittedName>
</protein>
<evidence type="ECO:0000256" key="1">
    <source>
        <dbReference type="ARBA" id="ARBA00006484"/>
    </source>
</evidence>
<dbReference type="Pfam" id="PF00106">
    <property type="entry name" value="adh_short"/>
    <property type="match status" value="1"/>
</dbReference>
<evidence type="ECO:0000256" key="3">
    <source>
        <dbReference type="ARBA" id="ARBA00023002"/>
    </source>
</evidence>
<dbReference type="CDD" id="cd05324">
    <property type="entry name" value="carb_red_PTCR-like_SDR_c"/>
    <property type="match status" value="1"/>
</dbReference>
<evidence type="ECO:0000256" key="2">
    <source>
        <dbReference type="ARBA" id="ARBA00022857"/>
    </source>
</evidence>
<dbReference type="PROSITE" id="PS00061">
    <property type="entry name" value="ADH_SHORT"/>
    <property type="match status" value="1"/>
</dbReference>
<reference evidence="5 6" key="1">
    <citation type="submission" date="2021-05" db="EMBL/GenBank/DDBJ databases">
        <title>A Polyphasic approach of four new species of the genus Ohtaekwangia: Ohtaekwangia histidinii sp. nov., Ohtaekwangia cretensis sp. nov., Ohtaekwangia indiensis sp. nov., Ohtaekwangia reichenbachii sp. nov. from diverse environment.</title>
        <authorList>
            <person name="Octaviana S."/>
        </authorList>
    </citation>
    <scope>NUCLEOTIDE SEQUENCE [LARGE SCALE GENOMIC DNA]</scope>
    <source>
        <strain evidence="5 6">PWU20</strain>
    </source>
</reference>
<evidence type="ECO:0000313" key="6">
    <source>
        <dbReference type="Proteomes" id="UP000772618"/>
    </source>
</evidence>
<name>A0ABS5VUS4_9BACT</name>
<keyword evidence="2" id="KW-0521">NADP</keyword>
<dbReference type="Proteomes" id="UP000772618">
    <property type="component" value="Unassembled WGS sequence"/>
</dbReference>
<dbReference type="InterPro" id="IPR002347">
    <property type="entry name" value="SDR_fam"/>
</dbReference>
<sequence length="256" mass="28015">MKSILITGANKSIGFETARNLLQKGHYVYLGSRDLRLGQEAVKKLNAEGLTNVEVIQLDVTNDKSVKQARAEIGKRTQVLDVLINNAGISGVKFDNTGNSIAQTRNAMEAGIDIFKEVYETNVYGVVRVTQTFLDLLKNSSEPRIVNVSSSVGSLALQSDPNWPAYHYGKYAVYGSSKSAMNMYTIHLAYELKETAFKINAVDPGYTKTDFTNQQGTGTADEAAARVVKYALIDNNGPTGKFFSEESNPVTGEIPW</sequence>
<dbReference type="InterPro" id="IPR020904">
    <property type="entry name" value="Sc_DH/Rdtase_CS"/>
</dbReference>
<accession>A0ABS5VUS4</accession>
<evidence type="ECO:0000256" key="4">
    <source>
        <dbReference type="RuleBase" id="RU000363"/>
    </source>
</evidence>
<dbReference type="SUPFAM" id="SSF51735">
    <property type="entry name" value="NAD(P)-binding Rossmann-fold domains"/>
    <property type="match status" value="1"/>
</dbReference>
<keyword evidence="6" id="KW-1185">Reference proteome</keyword>
<dbReference type="EMBL" id="JAHESD010000048">
    <property type="protein sequence ID" value="MBT1705180.1"/>
    <property type="molecule type" value="Genomic_DNA"/>
</dbReference>
<dbReference type="Gene3D" id="3.40.50.720">
    <property type="entry name" value="NAD(P)-binding Rossmann-like Domain"/>
    <property type="match status" value="1"/>
</dbReference>
<comment type="similarity">
    <text evidence="1 4">Belongs to the short-chain dehydrogenases/reductases (SDR) family.</text>
</comment>
<dbReference type="PRINTS" id="PR00080">
    <property type="entry name" value="SDRFAMILY"/>
</dbReference>
<gene>
    <name evidence="5" type="ORF">KK060_17940</name>
</gene>
<organism evidence="5 6">
    <name type="scientific">Chryseosolibacter indicus</name>
    <dbReference type="NCBI Taxonomy" id="2782351"/>
    <lineage>
        <taxon>Bacteria</taxon>
        <taxon>Pseudomonadati</taxon>
        <taxon>Bacteroidota</taxon>
        <taxon>Cytophagia</taxon>
        <taxon>Cytophagales</taxon>
        <taxon>Chryseotaleaceae</taxon>
        <taxon>Chryseosolibacter</taxon>
    </lineage>
</organism>
<dbReference type="RefSeq" id="WP_254155135.1">
    <property type="nucleotide sequence ID" value="NZ_JAHESD010000048.1"/>
</dbReference>
<dbReference type="PRINTS" id="PR00081">
    <property type="entry name" value="GDHRDH"/>
</dbReference>
<evidence type="ECO:0000313" key="5">
    <source>
        <dbReference type="EMBL" id="MBT1705180.1"/>
    </source>
</evidence>
<dbReference type="PANTHER" id="PTHR43490">
    <property type="entry name" value="(+)-NEOMENTHOL DEHYDROGENASE"/>
    <property type="match status" value="1"/>
</dbReference>
<dbReference type="InterPro" id="IPR036291">
    <property type="entry name" value="NAD(P)-bd_dom_sf"/>
</dbReference>
<dbReference type="InterPro" id="IPR045313">
    <property type="entry name" value="CBR1-like"/>
</dbReference>
<keyword evidence="3" id="KW-0560">Oxidoreductase</keyword>